<feature type="region of interest" description="Disordered" evidence="1">
    <location>
        <begin position="58"/>
        <end position="103"/>
    </location>
</feature>
<evidence type="ECO:0000256" key="1">
    <source>
        <dbReference type="SAM" id="MobiDB-lite"/>
    </source>
</evidence>
<accession>A0ABX2T5Q8</accession>
<evidence type="ECO:0000313" key="3">
    <source>
        <dbReference type="Proteomes" id="UP000584642"/>
    </source>
</evidence>
<reference evidence="2 3" key="1">
    <citation type="submission" date="2020-05" db="EMBL/GenBank/DDBJ databases">
        <title>Azospirillum oleiclasticum sp. nov, a nitrogen-fixing and heavy crude oil-emulsifying bacterium isolated from the crude oil of Yumen Oilfield.</title>
        <authorList>
            <person name="Wu D."/>
            <person name="Cai M."/>
            <person name="Zhang X."/>
        </authorList>
    </citation>
    <scope>NUCLEOTIDE SEQUENCE [LARGE SCALE GENOMIC DNA]</scope>
    <source>
        <strain evidence="2 3">ROY-1-1-2</strain>
    </source>
</reference>
<comment type="caution">
    <text evidence="2">The sequence shown here is derived from an EMBL/GenBank/DDBJ whole genome shotgun (WGS) entry which is preliminary data.</text>
</comment>
<gene>
    <name evidence="2" type="ORF">HND93_02060</name>
</gene>
<sequence length="140" mass="14609">MADSYVDGKVREALVAAKGSRAMAQKLLMTWATKDERLLLGMAQPFLKAITGAAIEGVARRGGPSGSSRPAPRGVTSGGLSREALERVLSRMGEDPAPRPAAPMQVATTIVNRGDGAPKGVTHESAMKAIAKAFVAKKVR</sequence>
<dbReference type="EMBL" id="JABFDB010000001">
    <property type="protein sequence ID" value="NYZ18483.1"/>
    <property type="molecule type" value="Genomic_DNA"/>
</dbReference>
<evidence type="ECO:0000313" key="2">
    <source>
        <dbReference type="EMBL" id="NYZ18483.1"/>
    </source>
</evidence>
<dbReference type="Proteomes" id="UP000584642">
    <property type="component" value="Unassembled WGS sequence"/>
</dbReference>
<organism evidence="2 3">
    <name type="scientific">Azospirillum oleiclasticum</name>
    <dbReference type="NCBI Taxonomy" id="2735135"/>
    <lineage>
        <taxon>Bacteria</taxon>
        <taxon>Pseudomonadati</taxon>
        <taxon>Pseudomonadota</taxon>
        <taxon>Alphaproteobacteria</taxon>
        <taxon>Rhodospirillales</taxon>
        <taxon>Azospirillaceae</taxon>
        <taxon>Azospirillum</taxon>
    </lineage>
</organism>
<feature type="compositionally biased region" description="Basic and acidic residues" evidence="1">
    <location>
        <begin position="83"/>
        <end position="97"/>
    </location>
</feature>
<dbReference type="RefSeq" id="WP_180280223.1">
    <property type="nucleotide sequence ID" value="NZ_JABFDB010000001.1"/>
</dbReference>
<name>A0ABX2T5Q8_9PROT</name>
<protein>
    <submittedName>
        <fullName evidence="2">Uncharacterized protein</fullName>
    </submittedName>
</protein>
<proteinExistence type="predicted"/>
<keyword evidence="3" id="KW-1185">Reference proteome</keyword>